<keyword evidence="1" id="KW-0732">Signal</keyword>
<protein>
    <submittedName>
        <fullName evidence="2">Lipocalin</fullName>
    </submittedName>
</protein>
<evidence type="ECO:0000256" key="1">
    <source>
        <dbReference type="SAM" id="SignalP"/>
    </source>
</evidence>
<feature type="signal peptide" evidence="1">
    <location>
        <begin position="1"/>
        <end position="15"/>
    </location>
</feature>
<accession>A0A224YNF4</accession>
<proteinExistence type="predicted"/>
<dbReference type="EMBL" id="GFPF01004246">
    <property type="protein sequence ID" value="MAA15392.1"/>
    <property type="molecule type" value="Transcribed_RNA"/>
</dbReference>
<reference evidence="2" key="1">
    <citation type="journal article" date="2017" name="Parasit. Vectors">
        <title>Sialotranscriptomics of Rhipicephalus zambeziensis reveals intricate expression profiles of secretory proteins and suggests tight temporal transcriptional regulation during blood-feeding.</title>
        <authorList>
            <person name="de Castro M.H."/>
            <person name="de Klerk D."/>
            <person name="Pienaar R."/>
            <person name="Rees D.J.G."/>
            <person name="Mans B.J."/>
        </authorList>
    </citation>
    <scope>NUCLEOTIDE SEQUENCE</scope>
    <source>
        <tissue evidence="2">Salivary glands</tissue>
    </source>
</reference>
<feature type="chain" id="PRO_5012736685" evidence="1">
    <location>
        <begin position="16"/>
        <end position="190"/>
    </location>
</feature>
<dbReference type="InterPro" id="IPR012674">
    <property type="entry name" value="Calycin"/>
</dbReference>
<sequence>MFVFILPFLVDLASAGSSQPDPPYGYGNATWDDLLSALSTQEEIWLTKSKLTQGERQCIYWLNNGITGNNYSFDVWSRKKEQMQKIPHVAELTNETERPAMKIRYATETPKSAELFELKYWSEQEKCFILTSTAGACEQHVWKPHIDQMSSCDDAYAQCSDFTYPVYSDTCINPKPVCVGAQSNCVPKYG</sequence>
<dbReference type="Gene3D" id="2.40.128.20">
    <property type="match status" value="1"/>
</dbReference>
<dbReference type="AlphaFoldDB" id="A0A224YNF4"/>
<name>A0A224YNF4_9ACAR</name>
<evidence type="ECO:0000313" key="2">
    <source>
        <dbReference type="EMBL" id="MAA15392.1"/>
    </source>
</evidence>
<organism evidence="2">
    <name type="scientific">Rhipicephalus zambeziensis</name>
    <dbReference type="NCBI Taxonomy" id="60191"/>
    <lineage>
        <taxon>Eukaryota</taxon>
        <taxon>Metazoa</taxon>
        <taxon>Ecdysozoa</taxon>
        <taxon>Arthropoda</taxon>
        <taxon>Chelicerata</taxon>
        <taxon>Arachnida</taxon>
        <taxon>Acari</taxon>
        <taxon>Parasitiformes</taxon>
        <taxon>Ixodida</taxon>
        <taxon>Ixodoidea</taxon>
        <taxon>Ixodidae</taxon>
        <taxon>Rhipicephalinae</taxon>
        <taxon>Rhipicephalus</taxon>
        <taxon>Rhipicephalus</taxon>
    </lineage>
</organism>